<keyword evidence="3 7" id="KW-0479">Metal-binding</keyword>
<dbReference type="InterPro" id="IPR017972">
    <property type="entry name" value="Cyt_P450_CS"/>
</dbReference>
<keyword evidence="7 8" id="KW-0349">Heme</keyword>
<comment type="caution">
    <text evidence="9">The sequence shown here is derived from an EMBL/GenBank/DDBJ whole genome shotgun (WGS) entry which is preliminary data.</text>
</comment>
<feature type="binding site" description="axial binding residue" evidence="7">
    <location>
        <position position="436"/>
    </location>
    <ligand>
        <name>heme</name>
        <dbReference type="ChEBI" id="CHEBI:30413"/>
    </ligand>
    <ligandPart>
        <name>Fe</name>
        <dbReference type="ChEBI" id="CHEBI:18248"/>
    </ligandPart>
</feature>
<dbReference type="InterPro" id="IPR001128">
    <property type="entry name" value="Cyt_P450"/>
</dbReference>
<comment type="cofactor">
    <cofactor evidence="1 7">
        <name>heme</name>
        <dbReference type="ChEBI" id="CHEBI:30413"/>
    </cofactor>
</comment>
<reference evidence="9" key="1">
    <citation type="submission" date="2021-04" db="EMBL/GenBank/DDBJ databases">
        <authorList>
            <consortium name="Molecular Ecology Group"/>
        </authorList>
    </citation>
    <scope>NUCLEOTIDE SEQUENCE</scope>
</reference>
<dbReference type="GO" id="GO:0006082">
    <property type="term" value="P:organic acid metabolic process"/>
    <property type="evidence" value="ECO:0007669"/>
    <property type="project" value="TreeGrafter"/>
</dbReference>
<evidence type="ECO:0000256" key="3">
    <source>
        <dbReference type="ARBA" id="ARBA00022723"/>
    </source>
</evidence>
<dbReference type="FunFam" id="1.10.630.10:FF:000036">
    <property type="entry name" value="CYtochrome P450 family"/>
    <property type="match status" value="1"/>
</dbReference>
<dbReference type="InterPro" id="IPR050182">
    <property type="entry name" value="Cytochrome_P450_fam2"/>
</dbReference>
<evidence type="ECO:0000256" key="7">
    <source>
        <dbReference type="PIRSR" id="PIRSR602401-1"/>
    </source>
</evidence>
<dbReference type="GO" id="GO:0008395">
    <property type="term" value="F:steroid hydroxylase activity"/>
    <property type="evidence" value="ECO:0007669"/>
    <property type="project" value="TreeGrafter"/>
</dbReference>
<dbReference type="GO" id="GO:0020037">
    <property type="term" value="F:heme binding"/>
    <property type="evidence" value="ECO:0007669"/>
    <property type="project" value="InterPro"/>
</dbReference>
<comment type="similarity">
    <text evidence="2 8">Belongs to the cytochrome P450 family.</text>
</comment>
<dbReference type="EMBL" id="CAJHNH020001184">
    <property type="protein sequence ID" value="CAG5121901.1"/>
    <property type="molecule type" value="Genomic_DNA"/>
</dbReference>
<protein>
    <recommendedName>
        <fullName evidence="11">Cytochrome P450</fullName>
    </recommendedName>
</protein>
<dbReference type="GO" id="GO:0006805">
    <property type="term" value="P:xenobiotic metabolic process"/>
    <property type="evidence" value="ECO:0007669"/>
    <property type="project" value="TreeGrafter"/>
</dbReference>
<dbReference type="PROSITE" id="PS00086">
    <property type="entry name" value="CYTOCHROME_P450"/>
    <property type="match status" value="1"/>
</dbReference>
<dbReference type="InterPro" id="IPR036396">
    <property type="entry name" value="Cyt_P450_sf"/>
</dbReference>
<dbReference type="SUPFAM" id="SSF48264">
    <property type="entry name" value="Cytochrome P450"/>
    <property type="match status" value="1"/>
</dbReference>
<dbReference type="PRINTS" id="PR00463">
    <property type="entry name" value="EP450I"/>
</dbReference>
<dbReference type="PANTHER" id="PTHR24300">
    <property type="entry name" value="CYTOCHROME P450 508A4-RELATED"/>
    <property type="match status" value="1"/>
</dbReference>
<evidence type="ECO:0000256" key="5">
    <source>
        <dbReference type="ARBA" id="ARBA00023004"/>
    </source>
</evidence>
<evidence type="ECO:0008006" key="11">
    <source>
        <dbReference type="Google" id="ProtNLM"/>
    </source>
</evidence>
<organism evidence="9 10">
    <name type="scientific">Candidula unifasciata</name>
    <dbReference type="NCBI Taxonomy" id="100452"/>
    <lineage>
        <taxon>Eukaryota</taxon>
        <taxon>Metazoa</taxon>
        <taxon>Spiralia</taxon>
        <taxon>Lophotrochozoa</taxon>
        <taxon>Mollusca</taxon>
        <taxon>Gastropoda</taxon>
        <taxon>Heterobranchia</taxon>
        <taxon>Euthyneura</taxon>
        <taxon>Panpulmonata</taxon>
        <taxon>Eupulmonata</taxon>
        <taxon>Stylommatophora</taxon>
        <taxon>Helicina</taxon>
        <taxon>Helicoidea</taxon>
        <taxon>Geomitridae</taxon>
        <taxon>Candidula</taxon>
    </lineage>
</organism>
<dbReference type="Gene3D" id="1.10.630.10">
    <property type="entry name" value="Cytochrome P450"/>
    <property type="match status" value="1"/>
</dbReference>
<evidence type="ECO:0000256" key="4">
    <source>
        <dbReference type="ARBA" id="ARBA00023002"/>
    </source>
</evidence>
<proteinExistence type="inferred from homology"/>
<keyword evidence="6 8" id="KW-0503">Monooxygenase</keyword>
<gene>
    <name evidence="9" type="ORF">CUNI_LOCUS7459</name>
</gene>
<evidence type="ECO:0000313" key="9">
    <source>
        <dbReference type="EMBL" id="CAG5121901.1"/>
    </source>
</evidence>
<dbReference type="PANTHER" id="PTHR24300:SF403">
    <property type="entry name" value="CYTOCHROME P450 306A1"/>
    <property type="match status" value="1"/>
</dbReference>
<dbReference type="Proteomes" id="UP000678393">
    <property type="component" value="Unassembled WGS sequence"/>
</dbReference>
<dbReference type="PRINTS" id="PR00385">
    <property type="entry name" value="P450"/>
</dbReference>
<dbReference type="AlphaFoldDB" id="A0A8S3Z404"/>
<dbReference type="InterPro" id="IPR002401">
    <property type="entry name" value="Cyt_P450_E_grp-I"/>
</dbReference>
<dbReference type="GO" id="GO:0005737">
    <property type="term" value="C:cytoplasm"/>
    <property type="evidence" value="ECO:0007669"/>
    <property type="project" value="TreeGrafter"/>
</dbReference>
<dbReference type="GO" id="GO:0005506">
    <property type="term" value="F:iron ion binding"/>
    <property type="evidence" value="ECO:0007669"/>
    <property type="project" value="InterPro"/>
</dbReference>
<dbReference type="Pfam" id="PF00067">
    <property type="entry name" value="p450"/>
    <property type="match status" value="1"/>
</dbReference>
<dbReference type="OrthoDB" id="6081913at2759"/>
<sequence>MELALITAAIVLLAIFFWFQRQGSNLPPFPKRPLPIFGNLFHMEDNPRPQFQKWREQFGDVFSLNMAGKLVVVLNGFDVMKEAFVKKADVFSDRSPVFFDQVSGFAGKGIGFSSGAIWKEQRTVAISILRKFGMGKNFLAEKIQEEVDAYLKCLAQIKGKPTNIRTITNVSVSNIICAIILGRRFEHDDKAFVSLMDHLNDIVLNQQNVGVINFISWLMYLPGDLFKAKAIIHSITSIVNLLNEFINSKRHDDIDYENTDNFIEAYLAERDKKVKAGLSTYMDDANLNKSINDLFGAGTETMSTTICWFVLYMLNFPDIQEKVYQEIKEQIGLNRQPNIQDRNKLPFLNAAIMETLRKASLVPLSLMHTCSEEATLRGYTIPKGTFIVPNLDSVLLDKNVWGEDVLTFRPERFLDANGKVKDREELIPFGIGRRACLGEALAQMELFLFLSNMCQRFQFLPKDKVPPKHTDYVFGFTCTPCPYEVRIVERHERV</sequence>
<evidence type="ECO:0000256" key="6">
    <source>
        <dbReference type="ARBA" id="ARBA00023033"/>
    </source>
</evidence>
<name>A0A8S3Z404_9EUPU</name>
<keyword evidence="5 7" id="KW-0408">Iron</keyword>
<accession>A0A8S3Z404</accession>
<keyword evidence="4 8" id="KW-0560">Oxidoreductase</keyword>
<evidence type="ECO:0000256" key="2">
    <source>
        <dbReference type="ARBA" id="ARBA00010617"/>
    </source>
</evidence>
<evidence type="ECO:0000256" key="8">
    <source>
        <dbReference type="RuleBase" id="RU000461"/>
    </source>
</evidence>
<keyword evidence="10" id="KW-1185">Reference proteome</keyword>
<evidence type="ECO:0000313" key="10">
    <source>
        <dbReference type="Proteomes" id="UP000678393"/>
    </source>
</evidence>
<dbReference type="GO" id="GO:0016712">
    <property type="term" value="F:oxidoreductase activity, acting on paired donors, with incorporation or reduction of molecular oxygen, reduced flavin or flavoprotein as one donor, and incorporation of one atom of oxygen"/>
    <property type="evidence" value="ECO:0007669"/>
    <property type="project" value="TreeGrafter"/>
</dbReference>
<evidence type="ECO:0000256" key="1">
    <source>
        <dbReference type="ARBA" id="ARBA00001971"/>
    </source>
</evidence>